<comment type="caution">
    <text evidence="2">The sequence shown here is derived from an EMBL/GenBank/DDBJ whole genome shotgun (WGS) entry which is preliminary data.</text>
</comment>
<organism evidence="2 3">
    <name type="scientific">Punica granatum</name>
    <name type="common">Pomegranate</name>
    <dbReference type="NCBI Taxonomy" id="22663"/>
    <lineage>
        <taxon>Eukaryota</taxon>
        <taxon>Viridiplantae</taxon>
        <taxon>Streptophyta</taxon>
        <taxon>Embryophyta</taxon>
        <taxon>Tracheophyta</taxon>
        <taxon>Spermatophyta</taxon>
        <taxon>Magnoliopsida</taxon>
        <taxon>eudicotyledons</taxon>
        <taxon>Gunneridae</taxon>
        <taxon>Pentapetalae</taxon>
        <taxon>rosids</taxon>
        <taxon>malvids</taxon>
        <taxon>Myrtales</taxon>
        <taxon>Lythraceae</taxon>
        <taxon>Punica</taxon>
    </lineage>
</organism>
<dbReference type="AlphaFoldDB" id="A0A2I0KVR8"/>
<dbReference type="Proteomes" id="UP000233551">
    <property type="component" value="Unassembled WGS sequence"/>
</dbReference>
<gene>
    <name evidence="2" type="ORF">CRG98_007080</name>
</gene>
<name>A0A2I0KVR8_PUNGR</name>
<keyword evidence="1" id="KW-1133">Transmembrane helix</keyword>
<keyword evidence="1" id="KW-0472">Membrane</keyword>
<dbReference type="EMBL" id="PGOL01000320">
    <property type="protein sequence ID" value="PKI72558.1"/>
    <property type="molecule type" value="Genomic_DNA"/>
</dbReference>
<feature type="non-terminal residue" evidence="2">
    <location>
        <position position="1"/>
    </location>
</feature>
<keyword evidence="3" id="KW-1185">Reference proteome</keyword>
<protein>
    <submittedName>
        <fullName evidence="2">Uncharacterized protein</fullName>
    </submittedName>
</protein>
<keyword evidence="1" id="KW-0812">Transmembrane</keyword>
<evidence type="ECO:0000313" key="2">
    <source>
        <dbReference type="EMBL" id="PKI72558.1"/>
    </source>
</evidence>
<feature type="transmembrane region" description="Helical" evidence="1">
    <location>
        <begin position="34"/>
        <end position="54"/>
    </location>
</feature>
<proteinExistence type="predicted"/>
<evidence type="ECO:0000256" key="1">
    <source>
        <dbReference type="SAM" id="Phobius"/>
    </source>
</evidence>
<evidence type="ECO:0000313" key="3">
    <source>
        <dbReference type="Proteomes" id="UP000233551"/>
    </source>
</evidence>
<accession>A0A2I0KVR8</accession>
<reference evidence="2 3" key="1">
    <citation type="submission" date="2017-11" db="EMBL/GenBank/DDBJ databases">
        <title>De-novo sequencing of pomegranate (Punica granatum L.) genome.</title>
        <authorList>
            <person name="Akparov Z."/>
            <person name="Amiraslanov A."/>
            <person name="Hajiyeva S."/>
            <person name="Abbasov M."/>
            <person name="Kaur K."/>
            <person name="Hamwieh A."/>
            <person name="Solovyev V."/>
            <person name="Salamov A."/>
            <person name="Braich B."/>
            <person name="Kosarev P."/>
            <person name="Mahmoud A."/>
            <person name="Hajiyev E."/>
            <person name="Babayeva S."/>
            <person name="Izzatullayeva V."/>
            <person name="Mammadov A."/>
            <person name="Mammadov A."/>
            <person name="Sharifova S."/>
            <person name="Ojaghi J."/>
            <person name="Eynullazada K."/>
            <person name="Bayramov B."/>
            <person name="Abdulazimova A."/>
            <person name="Shahmuradov I."/>
        </authorList>
    </citation>
    <scope>NUCLEOTIDE SEQUENCE [LARGE SCALE GENOMIC DNA]</scope>
    <source>
        <strain evidence="3">cv. AG2017</strain>
        <tissue evidence="2">Leaf</tissue>
    </source>
</reference>
<sequence length="55" mass="6052">SMSVNVSVVSGKDEFFNAGQLSVSSSARDMLLKLLLRIAMLLLLYVSSLMEFQVL</sequence>